<feature type="chain" id="PRO_5043470887" evidence="3">
    <location>
        <begin position="26"/>
        <end position="325"/>
    </location>
</feature>
<organism evidence="5 6">
    <name type="scientific">Cellulophaga baltica 18</name>
    <dbReference type="NCBI Taxonomy" id="1348584"/>
    <lineage>
        <taxon>Bacteria</taxon>
        <taxon>Pseudomonadati</taxon>
        <taxon>Bacteroidota</taxon>
        <taxon>Flavobacteriia</taxon>
        <taxon>Flavobacteriales</taxon>
        <taxon>Flavobacteriaceae</taxon>
        <taxon>Cellulophaga</taxon>
    </lineage>
</organism>
<evidence type="ECO:0000313" key="6">
    <source>
        <dbReference type="Proteomes" id="UP000030786"/>
    </source>
</evidence>
<reference evidence="5 6" key="1">
    <citation type="journal article" date="2014" name="Environ. Microbiol.">
        <title>Contrasting genomic patterns and infection strategies of two co-existing Bacteroidetes podovirus genera.</title>
        <authorList>
            <person name="Holmfeldt K."/>
            <person name="Howard-Varona C."/>
            <person name="Solonenko N."/>
            <person name="Sullivan M.B."/>
        </authorList>
    </citation>
    <scope>NUCLEOTIDE SEQUENCE [LARGE SCALE GENOMIC DNA]</scope>
    <source>
        <strain evidence="5 6">18</strain>
    </source>
</reference>
<sequence>MMKKMSPQIPFFAILLALASCSTNDSDVNVEKEDAIEAVVTEGQQSEETQGDVRKGGPFFNANQNPLPNGKKWVKVEAMSDEFNDSSFNANKWKNTDPNRWIGRPPGLFTESTVSEKNGNLRLTCKKLPSPRVVNGKTFTHEGSNITSNTAGQVGYYFEARMKANKTFMSSTFWLINNANDTNGCDKRTIELDIQECVGQIVGTANFAQNFNRTIHSNTHSRNTACATTPTGSVGGNTVLNNKVYESYHVYAAWWKSKTEIVFYLDGNEVYSITPKADFDLPLYLKLVTETYDWNPVPSDGGMTGTWGERTTFYDWVRTYKLENL</sequence>
<gene>
    <name evidence="5" type="ORF">M666_12860</name>
</gene>
<feature type="region of interest" description="Disordered" evidence="2">
    <location>
        <begin position="42"/>
        <end position="66"/>
    </location>
</feature>
<dbReference type="SUPFAM" id="SSF49899">
    <property type="entry name" value="Concanavalin A-like lectins/glucanases"/>
    <property type="match status" value="1"/>
</dbReference>
<evidence type="ECO:0000313" key="5">
    <source>
        <dbReference type="EMBL" id="AIZ42391.1"/>
    </source>
</evidence>
<dbReference type="GO" id="GO:0005975">
    <property type="term" value="P:carbohydrate metabolic process"/>
    <property type="evidence" value="ECO:0007669"/>
    <property type="project" value="InterPro"/>
</dbReference>
<evidence type="ECO:0000256" key="2">
    <source>
        <dbReference type="SAM" id="MobiDB-lite"/>
    </source>
</evidence>
<dbReference type="AlphaFoldDB" id="A0AAU8RQH4"/>
<dbReference type="EMBL" id="CP009976">
    <property type="protein sequence ID" value="AIZ42391.1"/>
    <property type="molecule type" value="Genomic_DNA"/>
</dbReference>
<dbReference type="PROSITE" id="PS51762">
    <property type="entry name" value="GH16_2"/>
    <property type="match status" value="1"/>
</dbReference>
<dbReference type="PROSITE" id="PS51257">
    <property type="entry name" value="PROKAR_LIPOPROTEIN"/>
    <property type="match status" value="1"/>
</dbReference>
<comment type="similarity">
    <text evidence="1">Belongs to the glycosyl hydrolase 16 family.</text>
</comment>
<dbReference type="KEGG" id="cbat:M666_12860"/>
<evidence type="ECO:0000259" key="4">
    <source>
        <dbReference type="PROSITE" id="PS51762"/>
    </source>
</evidence>
<dbReference type="InterPro" id="IPR000757">
    <property type="entry name" value="Beta-glucanase-like"/>
</dbReference>
<keyword evidence="3" id="KW-0732">Signal</keyword>
<feature type="signal peptide" evidence="3">
    <location>
        <begin position="1"/>
        <end position="25"/>
    </location>
</feature>
<dbReference type="Gene3D" id="2.60.120.200">
    <property type="match status" value="1"/>
</dbReference>
<keyword evidence="5" id="KW-0378">Hydrolase</keyword>
<evidence type="ECO:0000256" key="3">
    <source>
        <dbReference type="SAM" id="SignalP"/>
    </source>
</evidence>
<name>A0AAU8RQH4_9FLAO</name>
<feature type="domain" description="GH16" evidence="4">
    <location>
        <begin position="60"/>
        <end position="325"/>
    </location>
</feature>
<proteinExistence type="inferred from homology"/>
<protein>
    <submittedName>
        <fullName evidence="5">Glycoside hydrolase</fullName>
    </submittedName>
</protein>
<dbReference type="Proteomes" id="UP000030786">
    <property type="component" value="Chromosome"/>
</dbReference>
<accession>A0AAU8RQH4</accession>
<dbReference type="GO" id="GO:0004553">
    <property type="term" value="F:hydrolase activity, hydrolyzing O-glycosyl compounds"/>
    <property type="evidence" value="ECO:0007669"/>
    <property type="project" value="InterPro"/>
</dbReference>
<evidence type="ECO:0000256" key="1">
    <source>
        <dbReference type="ARBA" id="ARBA00006865"/>
    </source>
</evidence>
<dbReference type="InterPro" id="IPR013320">
    <property type="entry name" value="ConA-like_dom_sf"/>
</dbReference>